<dbReference type="AlphaFoldDB" id="A0AAW0DBD7"/>
<sequence>MAFPGLTQSTTWEGCPSEWFIDLAESFSAHWSPHRLEEIQKFLVRTVRHYRRPRPFHELLVITVDLGDQTRMIRLERFRNDTLPSFTLEKFLGVGNLDTMTIDTHVESLSLSQEALDSYQLIEQINFQVANPRVNVLDVASLATALTLFDKDFGMTRYMSMWYTTSFMQVLRALHHESISESVQGPAFGDRGKHQVSEESSRSIANRGAISAGLKNERMGPEMLEAIPNSFSARWNALGSVTRRELEEKAILRIRLLAQVCVDYLQAELQRRSEGAKARALGAMELMSEAKREVIACASVAH</sequence>
<evidence type="ECO:0000313" key="1">
    <source>
        <dbReference type="EMBL" id="KAK7049813.1"/>
    </source>
</evidence>
<name>A0AAW0DBD7_9AGAR</name>
<proteinExistence type="predicted"/>
<dbReference type="Proteomes" id="UP001383192">
    <property type="component" value="Unassembled WGS sequence"/>
</dbReference>
<accession>A0AAW0DBD7</accession>
<gene>
    <name evidence="1" type="ORF">VNI00_005243</name>
</gene>
<reference evidence="1 2" key="1">
    <citation type="submission" date="2024-01" db="EMBL/GenBank/DDBJ databases">
        <title>A draft genome for a cacao thread blight-causing isolate of Paramarasmius palmivorus.</title>
        <authorList>
            <person name="Baruah I.K."/>
            <person name="Bukari Y."/>
            <person name="Amoako-Attah I."/>
            <person name="Meinhardt L.W."/>
            <person name="Bailey B.A."/>
            <person name="Cohen S.P."/>
        </authorList>
    </citation>
    <scope>NUCLEOTIDE SEQUENCE [LARGE SCALE GENOMIC DNA]</scope>
    <source>
        <strain evidence="1 2">GH-12</strain>
    </source>
</reference>
<keyword evidence="2" id="KW-1185">Reference proteome</keyword>
<evidence type="ECO:0000313" key="2">
    <source>
        <dbReference type="Proteomes" id="UP001383192"/>
    </source>
</evidence>
<organism evidence="1 2">
    <name type="scientific">Paramarasmius palmivorus</name>
    <dbReference type="NCBI Taxonomy" id="297713"/>
    <lineage>
        <taxon>Eukaryota</taxon>
        <taxon>Fungi</taxon>
        <taxon>Dikarya</taxon>
        <taxon>Basidiomycota</taxon>
        <taxon>Agaricomycotina</taxon>
        <taxon>Agaricomycetes</taxon>
        <taxon>Agaricomycetidae</taxon>
        <taxon>Agaricales</taxon>
        <taxon>Marasmiineae</taxon>
        <taxon>Marasmiaceae</taxon>
        <taxon>Paramarasmius</taxon>
    </lineage>
</organism>
<comment type="caution">
    <text evidence="1">The sequence shown here is derived from an EMBL/GenBank/DDBJ whole genome shotgun (WGS) entry which is preliminary data.</text>
</comment>
<protein>
    <submittedName>
        <fullName evidence="1">Uncharacterized protein</fullName>
    </submittedName>
</protein>
<dbReference type="EMBL" id="JAYKXP010000015">
    <property type="protein sequence ID" value="KAK7049813.1"/>
    <property type="molecule type" value="Genomic_DNA"/>
</dbReference>